<organism evidence="2 3">
    <name type="scientific">Chryseobacterium indologenes</name>
    <name type="common">Flavobacterium indologenes</name>
    <dbReference type="NCBI Taxonomy" id="253"/>
    <lineage>
        <taxon>Bacteria</taxon>
        <taxon>Pseudomonadati</taxon>
        <taxon>Bacteroidota</taxon>
        <taxon>Flavobacteriia</taxon>
        <taxon>Flavobacteriales</taxon>
        <taxon>Weeksellaceae</taxon>
        <taxon>Chryseobacterium group</taxon>
        <taxon>Chryseobacterium</taxon>
    </lineage>
</organism>
<accession>A0A0N0IVV4</accession>
<reference evidence="2 3" key="1">
    <citation type="journal article" date="2015" name="Genom Data">
        <title>Draft genome sequence of a multidrug-resistant Chryseobacterium indologenes isolate from Malaysia.</title>
        <authorList>
            <person name="Yu C.Y."/>
            <person name="Ang G.Y."/>
            <person name="Cheng H.J."/>
            <person name="Cheong Y.M."/>
            <person name="Yin W.F."/>
            <person name="Chan K.G."/>
        </authorList>
    </citation>
    <scope>NUCLEOTIDE SEQUENCE [LARGE SCALE GENOMIC DNA]</scope>
    <source>
        <strain evidence="2 3">CI_885</strain>
    </source>
</reference>
<evidence type="ECO:0000313" key="2">
    <source>
        <dbReference type="EMBL" id="KPE50804.1"/>
    </source>
</evidence>
<dbReference type="AlphaFoldDB" id="A0A0N0IVV4"/>
<dbReference type="Gene3D" id="2.60.120.10">
    <property type="entry name" value="Jelly Rolls"/>
    <property type="match status" value="1"/>
</dbReference>
<dbReference type="SUPFAM" id="SSF51206">
    <property type="entry name" value="cAMP-binding domain-like"/>
    <property type="match status" value="1"/>
</dbReference>
<dbReference type="Proteomes" id="UP000037953">
    <property type="component" value="Unassembled WGS sequence"/>
</dbReference>
<feature type="domain" description="Cyclic nucleotide-binding" evidence="1">
    <location>
        <begin position="31"/>
        <end position="117"/>
    </location>
</feature>
<dbReference type="InterPro" id="IPR000595">
    <property type="entry name" value="cNMP-bd_dom"/>
</dbReference>
<dbReference type="CDD" id="cd00038">
    <property type="entry name" value="CAP_ED"/>
    <property type="match status" value="1"/>
</dbReference>
<evidence type="ECO:0000313" key="3">
    <source>
        <dbReference type="Proteomes" id="UP000037953"/>
    </source>
</evidence>
<dbReference type="EMBL" id="LJOD01000008">
    <property type="protein sequence ID" value="KPE50804.1"/>
    <property type="molecule type" value="Genomic_DNA"/>
</dbReference>
<sequence>MNSEALLSFLKENLKLNDDEIEMSKHLWKKVTYEKGSYFNQRGDICLQLGFIEKGIFRTYFIDDHSKEHILFLSGRGELVTALRSMTKKIQCTYYIEAIVESSIWVINVDDLENLYEISKGWERAGRIIAEESFFALLHRMETISFLCARDRYMQFLKEFPDLPSHIPQYYIASFLGMENPSLSRLKRGITTNKQNS</sequence>
<reference evidence="3" key="2">
    <citation type="submission" date="2015-09" db="EMBL/GenBank/DDBJ databases">
        <title>Draft genome sequence of a multidrug-resistant Chryseobacterium indologenes isolate from Malaysia.</title>
        <authorList>
            <person name="Yu C.Y."/>
            <person name="Ang G.Y."/>
            <person name="Chan K.-G."/>
        </authorList>
    </citation>
    <scope>NUCLEOTIDE SEQUENCE [LARGE SCALE GENOMIC DNA]</scope>
    <source>
        <strain evidence="3">CI_885</strain>
    </source>
</reference>
<proteinExistence type="predicted"/>
<dbReference type="PATRIC" id="fig|253.9.peg.4586"/>
<comment type="caution">
    <text evidence="2">The sequence shown here is derived from an EMBL/GenBank/DDBJ whole genome shotgun (WGS) entry which is preliminary data.</text>
</comment>
<dbReference type="RefSeq" id="WP_062700219.1">
    <property type="nucleotide sequence ID" value="NZ_LJOD01000008.1"/>
</dbReference>
<dbReference type="InterPro" id="IPR014710">
    <property type="entry name" value="RmlC-like_jellyroll"/>
</dbReference>
<dbReference type="OrthoDB" id="663011at2"/>
<dbReference type="Pfam" id="PF00027">
    <property type="entry name" value="cNMP_binding"/>
    <property type="match status" value="1"/>
</dbReference>
<gene>
    <name evidence="2" type="ORF">AOB46_13555</name>
</gene>
<protein>
    <recommendedName>
        <fullName evidence="1">Cyclic nucleotide-binding domain-containing protein</fullName>
    </recommendedName>
</protein>
<evidence type="ECO:0000259" key="1">
    <source>
        <dbReference type="Pfam" id="PF00027"/>
    </source>
</evidence>
<name>A0A0N0IVV4_CHRID</name>
<dbReference type="InterPro" id="IPR018490">
    <property type="entry name" value="cNMP-bd_dom_sf"/>
</dbReference>